<dbReference type="Pfam" id="PF14970">
    <property type="entry name" value="TEDC1"/>
    <property type="match status" value="1"/>
</dbReference>
<dbReference type="PANTHER" id="PTHR35076:SF1">
    <property type="entry name" value="TUBULIN EPSILON AND DELTA COMPLEX PROTEIN 1"/>
    <property type="match status" value="1"/>
</dbReference>
<dbReference type="InterPro" id="IPR043535">
    <property type="entry name" value="TEDC1"/>
</dbReference>
<gene>
    <name evidence="2" type="primary">LOC100176276</name>
</gene>
<dbReference type="InterPro" id="IPR027996">
    <property type="entry name" value="TEDC1_dom"/>
</dbReference>
<reference evidence="2" key="1">
    <citation type="submission" date="2020-04" db="EMBL/GenBank/DDBJ databases">
        <authorList>
            <person name="Neveu A P."/>
        </authorList>
    </citation>
    <scope>NUCLEOTIDE SEQUENCE</scope>
    <source>
        <tissue evidence="2">Whole embryo</tissue>
    </source>
</reference>
<dbReference type="AlphaFoldDB" id="A0A6F9DHB3"/>
<accession>A0A6F9DHB3</accession>
<evidence type="ECO:0000259" key="1">
    <source>
        <dbReference type="Pfam" id="PF14970"/>
    </source>
</evidence>
<proteinExistence type="evidence at transcript level"/>
<name>A0A6F9DHB3_9ASCI</name>
<dbReference type="PANTHER" id="PTHR35076">
    <property type="entry name" value="TUBULIN EPSILON AND DELTA COMPLEX PROTEIN 1"/>
    <property type="match status" value="1"/>
</dbReference>
<dbReference type="EMBL" id="LR786433">
    <property type="protein sequence ID" value="CAB3260920.1"/>
    <property type="molecule type" value="mRNA"/>
</dbReference>
<organism evidence="2">
    <name type="scientific">Phallusia mammillata</name>
    <dbReference type="NCBI Taxonomy" id="59560"/>
    <lineage>
        <taxon>Eukaryota</taxon>
        <taxon>Metazoa</taxon>
        <taxon>Chordata</taxon>
        <taxon>Tunicata</taxon>
        <taxon>Ascidiacea</taxon>
        <taxon>Phlebobranchia</taxon>
        <taxon>Ascidiidae</taxon>
        <taxon>Phallusia</taxon>
    </lineage>
</organism>
<sequence>MASSNPSIKECITLMCRLLKYAPNPIHVNPDTFRQAKHNNPAAVDEMLKLVHIMLATDKTKLQGPLDADMKEALIEKLENSGYPRVHMLKTNLTSLELLLCFGWLLHITKILTQIYRASLEPTDIFSILLCEKHKVKIPSPFQSSENLDISGLETMLSGTIGPKLEHDKFDAMSVADQINHVAWMSGKVEMKMSALNSLYLFTAKIDAQIQKQTHSATAKEKTTFDSLTANEALLFKHSKILQLCEKDMERKVQIIQAYNKWKDMEPKFWQWLHGAAYDEIQEEYLPSMNSSDVPIIDALTEGLESTAASIEQVKSMLYDKQREWLELAKTDSGHLAKVRVEQEHEISKEVQALLLYVNSMENSFKLALSSDAKGKGGPAHSPTIPISNEIQRLRTRALQIADQLREMEHLSGEELTIIVNSKLNGNAILVPATAVT</sequence>
<protein>
    <submittedName>
        <fullName evidence="2">Uncharacterized protein LOC100176276</fullName>
    </submittedName>
</protein>
<evidence type="ECO:0000313" key="2">
    <source>
        <dbReference type="EMBL" id="CAB3260920.1"/>
    </source>
</evidence>
<feature type="domain" description="Tubulin epsilon and delta complex protein 1" evidence="1">
    <location>
        <begin position="82"/>
        <end position="273"/>
    </location>
</feature>